<accession>A0A1J7IDR1</accession>
<organism evidence="5 6">
    <name type="scientific">Coniochaeta ligniaria NRRL 30616</name>
    <dbReference type="NCBI Taxonomy" id="1408157"/>
    <lineage>
        <taxon>Eukaryota</taxon>
        <taxon>Fungi</taxon>
        <taxon>Dikarya</taxon>
        <taxon>Ascomycota</taxon>
        <taxon>Pezizomycotina</taxon>
        <taxon>Sordariomycetes</taxon>
        <taxon>Sordariomycetidae</taxon>
        <taxon>Coniochaetales</taxon>
        <taxon>Coniochaetaceae</taxon>
        <taxon>Coniochaeta</taxon>
    </lineage>
</organism>
<dbReference type="InterPro" id="IPR035979">
    <property type="entry name" value="RBD_domain_sf"/>
</dbReference>
<gene>
    <name evidence="5" type="ORF">CONLIGDRAFT_93215</name>
</gene>
<dbReference type="CDD" id="cd00590">
    <property type="entry name" value="RRM_SF"/>
    <property type="match status" value="1"/>
</dbReference>
<keyword evidence="1 2" id="KW-0694">RNA-binding</keyword>
<feature type="region of interest" description="Disordered" evidence="3">
    <location>
        <begin position="95"/>
        <end position="145"/>
    </location>
</feature>
<dbReference type="InterPro" id="IPR012677">
    <property type="entry name" value="Nucleotide-bd_a/b_plait_sf"/>
</dbReference>
<dbReference type="Gene3D" id="3.30.70.330">
    <property type="match status" value="2"/>
</dbReference>
<dbReference type="GO" id="GO:0003723">
    <property type="term" value="F:RNA binding"/>
    <property type="evidence" value="ECO:0007669"/>
    <property type="project" value="UniProtKB-UniRule"/>
</dbReference>
<evidence type="ECO:0000313" key="6">
    <source>
        <dbReference type="Proteomes" id="UP000182658"/>
    </source>
</evidence>
<dbReference type="InterPro" id="IPR000504">
    <property type="entry name" value="RRM_dom"/>
</dbReference>
<dbReference type="PROSITE" id="PS50102">
    <property type="entry name" value="RRM"/>
    <property type="match status" value="2"/>
</dbReference>
<dbReference type="AlphaFoldDB" id="A0A1J7IDR1"/>
<dbReference type="OrthoDB" id="272703at2759"/>
<feature type="domain" description="RRM" evidence="4">
    <location>
        <begin position="164"/>
        <end position="250"/>
    </location>
</feature>
<evidence type="ECO:0000259" key="4">
    <source>
        <dbReference type="PROSITE" id="PS50102"/>
    </source>
</evidence>
<reference evidence="5 6" key="1">
    <citation type="submission" date="2016-10" db="EMBL/GenBank/DDBJ databases">
        <title>Draft genome sequence of Coniochaeta ligniaria NRRL30616, a lignocellulolytic fungus for bioabatement of inhibitors in plant biomass hydrolysates.</title>
        <authorList>
            <consortium name="DOE Joint Genome Institute"/>
            <person name="Jimenez D.J."/>
            <person name="Hector R.E."/>
            <person name="Riley R."/>
            <person name="Sun H."/>
            <person name="Grigoriev I.V."/>
            <person name="Van Elsas J.D."/>
            <person name="Nichols N.N."/>
        </authorList>
    </citation>
    <scope>NUCLEOTIDE SEQUENCE [LARGE SCALE GENOMIC DNA]</scope>
    <source>
        <strain evidence="5 6">NRRL 30616</strain>
    </source>
</reference>
<dbReference type="EMBL" id="KV875102">
    <property type="protein sequence ID" value="OIW25427.1"/>
    <property type="molecule type" value="Genomic_DNA"/>
</dbReference>
<feature type="compositionally biased region" description="Basic and acidic residues" evidence="3">
    <location>
        <begin position="278"/>
        <end position="287"/>
    </location>
</feature>
<proteinExistence type="predicted"/>
<evidence type="ECO:0000313" key="5">
    <source>
        <dbReference type="EMBL" id="OIW25427.1"/>
    </source>
</evidence>
<dbReference type="Pfam" id="PF00076">
    <property type="entry name" value="RRM_1"/>
    <property type="match status" value="1"/>
</dbReference>
<name>A0A1J7IDR1_9PEZI</name>
<sequence length="306" mass="33862">MDNAPQEGVPSAITDGRRIYLGNLLYSVKPEDVDALLQEQNLGKYDKIHLSFDPVSARNPGYCFVEFFHKDDADAALTALAGAELLGRALKVGPCHAKAPSQREGSAPRRERTDSPASRWGDWKTARDPASPDSRSERTRPQPDQNLAKVMGHYDDMAAGGQGRRLFVGGLGKMENQEQHQEEVRAYFTGFEVEAVGKRITPREETRELPGNYHYCFVDLASAEEAQRAIKELDGSSIPVGTLKVSQAKPPRPRQSDSYEPNRYSSPRRTGAPGALEGGDRPPRTKMESPQPQRSLMSNNWRSKAA</sequence>
<evidence type="ECO:0000256" key="2">
    <source>
        <dbReference type="PROSITE-ProRule" id="PRU00176"/>
    </source>
</evidence>
<feature type="region of interest" description="Disordered" evidence="3">
    <location>
        <begin position="241"/>
        <end position="306"/>
    </location>
</feature>
<protein>
    <recommendedName>
        <fullName evidence="4">RRM domain-containing protein</fullName>
    </recommendedName>
</protein>
<dbReference type="Proteomes" id="UP000182658">
    <property type="component" value="Unassembled WGS sequence"/>
</dbReference>
<dbReference type="InParanoid" id="A0A1J7IDR1"/>
<dbReference type="STRING" id="1408157.A0A1J7IDR1"/>
<dbReference type="SMART" id="SM00360">
    <property type="entry name" value="RRM"/>
    <property type="match status" value="2"/>
</dbReference>
<keyword evidence="6" id="KW-1185">Reference proteome</keyword>
<feature type="domain" description="RRM" evidence="4">
    <location>
        <begin position="17"/>
        <end position="97"/>
    </location>
</feature>
<evidence type="ECO:0000256" key="1">
    <source>
        <dbReference type="ARBA" id="ARBA00022884"/>
    </source>
</evidence>
<feature type="compositionally biased region" description="Polar residues" evidence="3">
    <location>
        <begin position="256"/>
        <end position="268"/>
    </location>
</feature>
<dbReference type="SUPFAM" id="SSF54928">
    <property type="entry name" value="RNA-binding domain, RBD"/>
    <property type="match status" value="2"/>
</dbReference>
<dbReference type="PANTHER" id="PTHR21245">
    <property type="entry name" value="HETEROGENEOUS NUCLEAR RIBONUCLEOPROTEIN"/>
    <property type="match status" value="1"/>
</dbReference>
<feature type="compositionally biased region" description="Polar residues" evidence="3">
    <location>
        <begin position="288"/>
        <end position="306"/>
    </location>
</feature>
<evidence type="ECO:0000256" key="3">
    <source>
        <dbReference type="SAM" id="MobiDB-lite"/>
    </source>
</evidence>